<accession>A0AAT9GQ32</accession>
<organism evidence="1">
    <name type="scientific">Sulfurisphaera javensis</name>
    <dbReference type="NCBI Taxonomy" id="2049879"/>
    <lineage>
        <taxon>Archaea</taxon>
        <taxon>Thermoproteota</taxon>
        <taxon>Thermoprotei</taxon>
        <taxon>Sulfolobales</taxon>
        <taxon>Sulfolobaceae</taxon>
        <taxon>Sulfurisphaera</taxon>
    </lineage>
</organism>
<proteinExistence type="predicted"/>
<dbReference type="GeneID" id="92353784"/>
<sequence>MLVISSVYGPVSYPIIASTMKRHDIKIVFEKSEDADVYMDAIPLLNNTDYVLVSKMLLITPKIGDKIAVWKKGSANDILLQLLVKLYKISPEIIYTEDPSEVYKLYIQGKVDSAMVTVGITKDGEYIEDLFLKKGFILPGICGAKVNRREEDFVSAYQEGIDLFKENPEETAEYVADNLPIPRPSTFIEKIMTNAKYKVERVSFDFKKFTSEIENKK</sequence>
<gene>
    <name evidence="1" type="ORF">SJAV_08550</name>
</gene>
<dbReference type="RefSeq" id="WP_369611098.1">
    <property type="nucleotide sequence ID" value="NZ_AP031322.1"/>
</dbReference>
<dbReference type="Gene3D" id="3.40.190.200">
    <property type="match status" value="1"/>
</dbReference>
<dbReference type="EMBL" id="AP031322">
    <property type="protein sequence ID" value="BFH72911.1"/>
    <property type="molecule type" value="Genomic_DNA"/>
</dbReference>
<dbReference type="Pfam" id="PF12916">
    <property type="entry name" value="DUF3834"/>
    <property type="match status" value="1"/>
</dbReference>
<dbReference type="KEGG" id="sjv:SJAV_08550"/>
<protein>
    <submittedName>
        <fullName evidence="1">DUF3834 domain-containing protein</fullName>
    </submittedName>
</protein>
<name>A0AAT9GQ32_9CREN</name>
<dbReference type="AlphaFoldDB" id="A0AAT9GQ32"/>
<dbReference type="SUPFAM" id="SSF53850">
    <property type="entry name" value="Periplasmic binding protein-like II"/>
    <property type="match status" value="1"/>
</dbReference>
<dbReference type="InterPro" id="IPR024533">
    <property type="entry name" value="DUF3834"/>
</dbReference>
<reference evidence="1" key="1">
    <citation type="submission" date="2024-03" db="EMBL/GenBank/DDBJ databases">
        <title>Complete genome sequence of Sulfurisphaera javensis strain KD-1.</title>
        <authorList>
            <person name="Sakai H."/>
            <person name="Nur N."/>
            <person name="Suwanto A."/>
            <person name="Kurosawa N."/>
        </authorList>
    </citation>
    <scope>NUCLEOTIDE SEQUENCE</scope>
    <source>
        <strain evidence="1">KD-1</strain>
    </source>
</reference>
<evidence type="ECO:0000313" key="1">
    <source>
        <dbReference type="EMBL" id="BFH72911.1"/>
    </source>
</evidence>